<dbReference type="AlphaFoldDB" id="A0A7R9GIK7"/>
<feature type="chain" id="PRO_5036403305" evidence="1">
    <location>
        <begin position="20"/>
        <end position="97"/>
    </location>
</feature>
<organism evidence="2">
    <name type="scientific">Notodromas monacha</name>
    <dbReference type="NCBI Taxonomy" id="399045"/>
    <lineage>
        <taxon>Eukaryota</taxon>
        <taxon>Metazoa</taxon>
        <taxon>Ecdysozoa</taxon>
        <taxon>Arthropoda</taxon>
        <taxon>Crustacea</taxon>
        <taxon>Oligostraca</taxon>
        <taxon>Ostracoda</taxon>
        <taxon>Podocopa</taxon>
        <taxon>Podocopida</taxon>
        <taxon>Cypridocopina</taxon>
        <taxon>Cypridoidea</taxon>
        <taxon>Cyprididae</taxon>
        <taxon>Notodromas</taxon>
    </lineage>
</organism>
<evidence type="ECO:0000313" key="2">
    <source>
        <dbReference type="EMBL" id="CAD7283785.1"/>
    </source>
</evidence>
<feature type="signal peptide" evidence="1">
    <location>
        <begin position="1"/>
        <end position="19"/>
    </location>
</feature>
<dbReference type="Proteomes" id="UP000678499">
    <property type="component" value="Unassembled WGS sequence"/>
</dbReference>
<keyword evidence="3" id="KW-1185">Reference proteome</keyword>
<dbReference type="EMBL" id="CAJPEX010006109">
    <property type="protein sequence ID" value="CAG0923937.1"/>
    <property type="molecule type" value="Genomic_DNA"/>
</dbReference>
<proteinExistence type="predicted"/>
<dbReference type="EMBL" id="OA888146">
    <property type="protein sequence ID" value="CAD7283785.1"/>
    <property type="molecule type" value="Genomic_DNA"/>
</dbReference>
<sequence>MFGKYFWATSLVLPFAVFGQRPFEGCQTADVCSNVKCFDPDDPEVTCDGIVMPDFDYPCKCCPVTCIKYLSEYAEIRKERNVFVHGPRHRMKFAGPA</sequence>
<reference evidence="2" key="1">
    <citation type="submission" date="2020-11" db="EMBL/GenBank/DDBJ databases">
        <authorList>
            <person name="Tran Van P."/>
        </authorList>
    </citation>
    <scope>NUCLEOTIDE SEQUENCE</scope>
</reference>
<protein>
    <submittedName>
        <fullName evidence="2">Uncharacterized protein</fullName>
    </submittedName>
</protein>
<evidence type="ECO:0000256" key="1">
    <source>
        <dbReference type="SAM" id="SignalP"/>
    </source>
</evidence>
<evidence type="ECO:0000313" key="3">
    <source>
        <dbReference type="Proteomes" id="UP000678499"/>
    </source>
</evidence>
<accession>A0A7R9GIK7</accession>
<keyword evidence="1" id="KW-0732">Signal</keyword>
<name>A0A7R9GIK7_9CRUS</name>
<gene>
    <name evidence="2" type="ORF">NMOB1V02_LOCUS11396</name>
</gene>